<dbReference type="eggNOG" id="ENOG502Z9NQ">
    <property type="taxonomic scope" value="Bacteria"/>
</dbReference>
<dbReference type="Proteomes" id="UP000006589">
    <property type="component" value="Chromosome"/>
</dbReference>
<gene>
    <name evidence="1" type="ordered locus">Mrad2831_3035</name>
</gene>
<proteinExistence type="predicted"/>
<dbReference type="STRING" id="426355.Mrad2831_3035"/>
<protein>
    <submittedName>
        <fullName evidence="1">Uncharacterized protein</fullName>
    </submittedName>
</protein>
<dbReference type="KEGG" id="mrd:Mrad2831_3035"/>
<evidence type="ECO:0000313" key="2">
    <source>
        <dbReference type="Proteomes" id="UP000006589"/>
    </source>
</evidence>
<organism evidence="1 2">
    <name type="scientific">Methylobacterium radiotolerans (strain ATCC 27329 / DSM 1819 / JCM 2831 / NBRC 15690 / NCIMB 10815 / 0-1)</name>
    <dbReference type="NCBI Taxonomy" id="426355"/>
    <lineage>
        <taxon>Bacteria</taxon>
        <taxon>Pseudomonadati</taxon>
        <taxon>Pseudomonadota</taxon>
        <taxon>Alphaproteobacteria</taxon>
        <taxon>Hyphomicrobiales</taxon>
        <taxon>Methylobacteriaceae</taxon>
        <taxon>Methylobacterium</taxon>
    </lineage>
</organism>
<name>B1M5I7_METRJ</name>
<dbReference type="OrthoDB" id="7926124at2"/>
<evidence type="ECO:0000313" key="1">
    <source>
        <dbReference type="EMBL" id="ACB25017.1"/>
    </source>
</evidence>
<sequence>MSVRERLRGVLSRLGPRRPARRELLVGLVVAPLAIAGPAPEACADPVFPAAGALGLTPPAGMSVSRRFAGFEHPAGASIILVEMPPEAWDQINGRFTPEALAATGFRVKGGAETLPVAGGEGFVLRGTQPANGLTYAKWVAVVRGAPGTGLVTVQVPEKAARQVPAAAVEAALRTIAFRPKAGLTEQVAALPYTVGDMAGYRPAAVFAGSSLLLTEGPKDVDPEREQPVIVVAPSLGQAPVPSGAEVAVARRLLASQKDFADVKVTDEARSSRGGAVVVRLRGTGTDTKSGRALGVTQTMVFDGKRYLRVLGFADAGRTDALDRADRVAASVAMR</sequence>
<dbReference type="EMBL" id="CP001001">
    <property type="protein sequence ID" value="ACB25017.1"/>
    <property type="molecule type" value="Genomic_DNA"/>
</dbReference>
<accession>B1M5I7</accession>
<dbReference type="GeneID" id="6139080"/>
<dbReference type="HOGENOM" id="CLU_891238_0_0_5"/>
<reference evidence="1 2" key="1">
    <citation type="submission" date="2008-03" db="EMBL/GenBank/DDBJ databases">
        <title>Complete sequence of chromosome of Methylobacterium radiotolerans JCM 2831.</title>
        <authorList>
            <consortium name="US DOE Joint Genome Institute"/>
            <person name="Copeland A."/>
            <person name="Lucas S."/>
            <person name="Lapidus A."/>
            <person name="Glavina del Rio T."/>
            <person name="Dalin E."/>
            <person name="Tice H."/>
            <person name="Bruce D."/>
            <person name="Goodwin L."/>
            <person name="Pitluck S."/>
            <person name="Kiss H."/>
            <person name="Brettin T."/>
            <person name="Detter J.C."/>
            <person name="Han C."/>
            <person name="Kuske C.R."/>
            <person name="Schmutz J."/>
            <person name="Larimer F."/>
            <person name="Land M."/>
            <person name="Hauser L."/>
            <person name="Kyrpides N."/>
            <person name="Mikhailova N."/>
            <person name="Marx C.J."/>
            <person name="Richardson P."/>
        </authorList>
    </citation>
    <scope>NUCLEOTIDE SEQUENCE [LARGE SCALE GENOMIC DNA]</scope>
    <source>
        <strain evidence="2">ATCC 27329 / DSM 1819 / JCM 2831 / NBRC 15690 / NCIMB 10815 / 0-1</strain>
    </source>
</reference>
<dbReference type="AlphaFoldDB" id="B1M5I7"/>
<dbReference type="PATRIC" id="fig|426355.14.peg.3102"/>
<dbReference type="RefSeq" id="WP_012319984.1">
    <property type="nucleotide sequence ID" value="NC_010505.1"/>
</dbReference>